<dbReference type="Proteomes" id="UP000623250">
    <property type="component" value="Unassembled WGS sequence"/>
</dbReference>
<dbReference type="InterPro" id="IPR013113">
    <property type="entry name" value="SIP_FAD-bd"/>
</dbReference>
<proteinExistence type="inferred from homology"/>
<dbReference type="GO" id="GO:0016491">
    <property type="term" value="F:oxidoreductase activity"/>
    <property type="evidence" value="ECO:0007669"/>
    <property type="project" value="InterPro"/>
</dbReference>
<protein>
    <submittedName>
        <fullName evidence="3">Siderophore-interacting protein</fullName>
    </submittedName>
</protein>
<reference evidence="3 4" key="1">
    <citation type="submission" date="2020-12" db="EMBL/GenBank/DDBJ databases">
        <title>Revised draft genomes of Rhodomicrobium vannielii ATCC 17100 and Rhodomicrobium udaipurense JA643.</title>
        <authorList>
            <person name="Conners E.M."/>
            <person name="Davenport E.J."/>
            <person name="Bose A."/>
        </authorList>
    </citation>
    <scope>NUCLEOTIDE SEQUENCE [LARGE SCALE GENOMIC DNA]</scope>
    <source>
        <strain evidence="3 4">JA643</strain>
    </source>
</reference>
<evidence type="ECO:0000259" key="2">
    <source>
        <dbReference type="PROSITE" id="PS51384"/>
    </source>
</evidence>
<dbReference type="EMBL" id="JAEMUK010000029">
    <property type="protein sequence ID" value="MBJ7544066.1"/>
    <property type="molecule type" value="Genomic_DNA"/>
</dbReference>
<dbReference type="InterPro" id="IPR039374">
    <property type="entry name" value="SIP_fam"/>
</dbReference>
<dbReference type="Gene3D" id="3.40.50.80">
    <property type="entry name" value="Nucleotide-binding domain of ferredoxin-NADP reductase (FNR) module"/>
    <property type="match status" value="1"/>
</dbReference>
<dbReference type="AlphaFoldDB" id="A0A8I1GHG4"/>
<sequence length="365" mass="39804">MRLVATAVATVKDPVRVIESACDHFSDHDAEVQHEEAAYVVTFPFGTGYLTAEANTISLRAEADEMLGLYYMRMALAGHIKELAGEPEPDIVWSGDGGDIMTPPNFRLIRVRAIRDITPHMRRITFAGADLPRFASDEDLHMGLVIPQPGTTMVVPTIGKDGLLCWPEGMARPVIRRYTTRRCDPQAGTMDVDFILHDDAGPGAAFAANCKPGDVIGVAGPFGSSVPQDRGWYLLAGDETALPAISRMLEFLPEAARGVALIEVADEACEVEIANRTGIELRWLHRGGEAPGTTTLLADAVRGVEFPADTSSVYAWVGCEFDAFKSIRAHLRKERGLKKGQQLVVAYWRKGASDEEVAETPQRDD</sequence>
<evidence type="ECO:0000313" key="4">
    <source>
        <dbReference type="Proteomes" id="UP000623250"/>
    </source>
</evidence>
<dbReference type="PROSITE" id="PS51384">
    <property type="entry name" value="FAD_FR"/>
    <property type="match status" value="1"/>
</dbReference>
<dbReference type="InterPro" id="IPR017938">
    <property type="entry name" value="Riboflavin_synthase-like_b-brl"/>
</dbReference>
<accession>A0A8I1GHG4</accession>
<dbReference type="SUPFAM" id="SSF63380">
    <property type="entry name" value="Riboflavin synthase domain-like"/>
    <property type="match status" value="1"/>
</dbReference>
<organism evidence="3 4">
    <name type="scientific">Rhodomicrobium udaipurense</name>
    <dbReference type="NCBI Taxonomy" id="1202716"/>
    <lineage>
        <taxon>Bacteria</taxon>
        <taxon>Pseudomonadati</taxon>
        <taxon>Pseudomonadota</taxon>
        <taxon>Alphaproteobacteria</taxon>
        <taxon>Hyphomicrobiales</taxon>
        <taxon>Hyphomicrobiaceae</taxon>
        <taxon>Rhodomicrobium</taxon>
    </lineage>
</organism>
<dbReference type="Pfam" id="PF09981">
    <property type="entry name" value="DUF2218"/>
    <property type="match status" value="1"/>
</dbReference>
<dbReference type="Gene3D" id="2.40.30.10">
    <property type="entry name" value="Translation factors"/>
    <property type="match status" value="1"/>
</dbReference>
<dbReference type="Pfam" id="PF04954">
    <property type="entry name" value="SIP"/>
    <property type="match status" value="1"/>
</dbReference>
<dbReference type="InterPro" id="IPR014543">
    <property type="entry name" value="UCP028291"/>
</dbReference>
<dbReference type="PANTHER" id="PTHR30157:SF0">
    <property type="entry name" value="NADPH-DEPENDENT FERRIC-CHELATE REDUCTASE"/>
    <property type="match status" value="1"/>
</dbReference>
<evidence type="ECO:0000256" key="1">
    <source>
        <dbReference type="ARBA" id="ARBA00035644"/>
    </source>
</evidence>
<dbReference type="InterPro" id="IPR039261">
    <property type="entry name" value="FNR_nucleotide-bd"/>
</dbReference>
<gene>
    <name evidence="3" type="ORF">JDN41_10930</name>
</gene>
<comment type="caution">
    <text evidence="3">The sequence shown here is derived from an EMBL/GenBank/DDBJ whole genome shotgun (WGS) entry which is preliminary data.</text>
</comment>
<dbReference type="Gene3D" id="3.30.310.50">
    <property type="entry name" value="Alpha-D-phosphohexomutase, C-terminal domain"/>
    <property type="match status" value="1"/>
</dbReference>
<dbReference type="CDD" id="cd06193">
    <property type="entry name" value="siderophore_interacting"/>
    <property type="match status" value="1"/>
</dbReference>
<evidence type="ECO:0000313" key="3">
    <source>
        <dbReference type="EMBL" id="MBJ7544066.1"/>
    </source>
</evidence>
<comment type="similarity">
    <text evidence="1">Belongs to the SIP oxidoreductase family.</text>
</comment>
<dbReference type="InterPro" id="IPR017927">
    <property type="entry name" value="FAD-bd_FR_type"/>
</dbReference>
<dbReference type="PANTHER" id="PTHR30157">
    <property type="entry name" value="FERRIC REDUCTASE, NADPH-DEPENDENT"/>
    <property type="match status" value="1"/>
</dbReference>
<dbReference type="InterPro" id="IPR007037">
    <property type="entry name" value="SIP_rossman_dom"/>
</dbReference>
<name>A0A8I1GHG4_9HYPH</name>
<keyword evidence="4" id="KW-1185">Reference proteome</keyword>
<feature type="domain" description="FAD-binding FR-type" evidence="2">
    <location>
        <begin position="104"/>
        <end position="228"/>
    </location>
</feature>
<dbReference type="Pfam" id="PF08021">
    <property type="entry name" value="FAD_binding_9"/>
    <property type="match status" value="1"/>
</dbReference>